<name>A0A6S7FGY6_PARCT</name>
<dbReference type="Pfam" id="PF23663">
    <property type="entry name" value="Znf_SCAND3"/>
    <property type="match status" value="1"/>
</dbReference>
<reference evidence="2" key="1">
    <citation type="submission" date="2020-04" db="EMBL/GenBank/DDBJ databases">
        <authorList>
            <person name="Alioto T."/>
            <person name="Alioto T."/>
            <person name="Gomez Garrido J."/>
        </authorList>
    </citation>
    <scope>NUCLEOTIDE SEQUENCE</scope>
    <source>
        <strain evidence="2">A484AB</strain>
    </source>
</reference>
<keyword evidence="3" id="KW-1185">Reference proteome</keyword>
<sequence length="189" mass="21558">MNPWRQWRGKIQKKLKNLHWKKTVKCYVCNGPSSNVHKCLECNNSVHAICGEHPEGVEEGYGAPVICKKCIASKKTAKTSQGVKRKASDQSEVDNAHWWLKPAKLQKTQDAAQAKKDVKHDWGICVTCFRSGAHPDVFKLCRRDKSSVSRHITRRHGGKSNNVDVKSYYSIGETIKNARKYIENLEKKR</sequence>
<dbReference type="AlphaFoldDB" id="A0A6S7FGY6"/>
<proteinExistence type="predicted"/>
<protein>
    <recommendedName>
        <fullName evidence="1">SCAN domain-containing protein</fullName>
    </recommendedName>
</protein>
<dbReference type="InterPro" id="IPR057560">
    <property type="entry name" value="Znf_SCAND3"/>
</dbReference>
<evidence type="ECO:0000313" key="2">
    <source>
        <dbReference type="EMBL" id="CAB3978774.1"/>
    </source>
</evidence>
<evidence type="ECO:0000313" key="3">
    <source>
        <dbReference type="Proteomes" id="UP001152795"/>
    </source>
</evidence>
<organism evidence="2 3">
    <name type="scientific">Paramuricea clavata</name>
    <name type="common">Red gorgonian</name>
    <name type="synonym">Violescent sea-whip</name>
    <dbReference type="NCBI Taxonomy" id="317549"/>
    <lineage>
        <taxon>Eukaryota</taxon>
        <taxon>Metazoa</taxon>
        <taxon>Cnidaria</taxon>
        <taxon>Anthozoa</taxon>
        <taxon>Octocorallia</taxon>
        <taxon>Malacalcyonacea</taxon>
        <taxon>Plexauridae</taxon>
        <taxon>Paramuricea</taxon>
    </lineage>
</organism>
<accession>A0A6S7FGY6</accession>
<gene>
    <name evidence="2" type="ORF">PACLA_8A081217</name>
</gene>
<comment type="caution">
    <text evidence="2">The sequence shown here is derived from an EMBL/GenBank/DDBJ whole genome shotgun (WGS) entry which is preliminary data.</text>
</comment>
<evidence type="ECO:0000259" key="1">
    <source>
        <dbReference type="Pfam" id="PF23663"/>
    </source>
</evidence>
<dbReference type="Proteomes" id="UP001152795">
    <property type="component" value="Unassembled WGS sequence"/>
</dbReference>
<dbReference type="EMBL" id="CACRXK020000141">
    <property type="protein sequence ID" value="CAB3978774.1"/>
    <property type="molecule type" value="Genomic_DNA"/>
</dbReference>
<feature type="domain" description="SCAN" evidence="1">
    <location>
        <begin position="34"/>
        <end position="75"/>
    </location>
</feature>